<dbReference type="InterPro" id="IPR010073">
    <property type="entry name" value="PurL_large"/>
</dbReference>
<feature type="active site" evidence="14">
    <location>
        <position position="1267"/>
    </location>
</feature>
<dbReference type="GO" id="GO:0006189">
    <property type="term" value="P:'de novo' IMP biosynthetic process"/>
    <property type="evidence" value="ECO:0007669"/>
    <property type="project" value="UniProtKB-UniRule"/>
</dbReference>
<dbReference type="Gene3D" id="3.40.50.880">
    <property type="match status" value="1"/>
</dbReference>
<accession>A0A1R3W843</accession>
<dbReference type="Proteomes" id="UP000223759">
    <property type="component" value="Unassembled WGS sequence"/>
</dbReference>
<evidence type="ECO:0000256" key="9">
    <source>
        <dbReference type="ARBA" id="ARBA00022840"/>
    </source>
</evidence>
<evidence type="ECO:0000259" key="19">
    <source>
        <dbReference type="Pfam" id="PF22689"/>
    </source>
</evidence>
<dbReference type="FunFam" id="3.90.650.10:FF:000005">
    <property type="entry name" value="Phosphoribosylformylglycinamidine synthase"/>
    <property type="match status" value="1"/>
</dbReference>
<evidence type="ECO:0000313" key="20">
    <source>
        <dbReference type="EMBL" id="SIT73056.1"/>
    </source>
</evidence>
<comment type="caution">
    <text evidence="14">Lacks conserved residue(s) required for the propagation of feature annotation.</text>
</comment>
<evidence type="ECO:0000256" key="12">
    <source>
        <dbReference type="ARBA" id="ARBA00052585"/>
    </source>
</evidence>
<name>A0A1R3W843_9GAMM</name>
<dbReference type="NCBIfam" id="TIGR01735">
    <property type="entry name" value="FGAM_synt"/>
    <property type="match status" value="1"/>
</dbReference>
<comment type="similarity">
    <text evidence="3 14">In the N-terminal section; belongs to the FGAMS family.</text>
</comment>
<dbReference type="FunFam" id="3.30.1330.10:FF:000002">
    <property type="entry name" value="Phosphoribosylformylglycinamidine synthase"/>
    <property type="match status" value="1"/>
</dbReference>
<dbReference type="NCBIfam" id="NF003672">
    <property type="entry name" value="PRK05297.1"/>
    <property type="match status" value="1"/>
</dbReference>
<feature type="domain" description="FGAR-AT PurM N-terminal-like" evidence="19">
    <location>
        <begin position="649"/>
        <end position="811"/>
    </location>
</feature>
<keyword evidence="5 14" id="KW-0436">Ligase</keyword>
<evidence type="ECO:0000256" key="15">
    <source>
        <dbReference type="SAM" id="MobiDB-lite"/>
    </source>
</evidence>
<evidence type="ECO:0000256" key="5">
    <source>
        <dbReference type="ARBA" id="ARBA00022598"/>
    </source>
</evidence>
<feature type="binding site" evidence="14">
    <location>
        <position position="719"/>
    </location>
    <ligand>
        <name>Mg(2+)</name>
        <dbReference type="ChEBI" id="CHEBI:18420"/>
    </ligand>
</feature>
<dbReference type="FunFam" id="3.30.1330.10:FF:000005">
    <property type="entry name" value="Phosphoribosylformylglycinamidine synthase"/>
    <property type="match status" value="1"/>
</dbReference>
<dbReference type="GO" id="GO:0005737">
    <property type="term" value="C:cytoplasm"/>
    <property type="evidence" value="ECO:0007669"/>
    <property type="project" value="UniProtKB-SubCell"/>
</dbReference>
<feature type="binding site" evidence="14">
    <location>
        <position position="680"/>
    </location>
    <ligand>
        <name>Mg(2+)</name>
        <dbReference type="ChEBI" id="CHEBI:18420"/>
    </ligand>
</feature>
<dbReference type="HAMAP" id="MF_00419">
    <property type="entry name" value="PurL_1"/>
    <property type="match status" value="1"/>
</dbReference>
<feature type="domain" description="PurM-like C-terminal" evidence="16">
    <location>
        <begin position="433"/>
        <end position="585"/>
    </location>
</feature>
<feature type="binding site" evidence="14">
    <location>
        <position position="890"/>
    </location>
    <ligand>
        <name>Mg(2+)</name>
        <dbReference type="ChEBI" id="CHEBI:18420"/>
    </ligand>
</feature>
<reference evidence="20 21" key="1">
    <citation type="submission" date="2017-01" db="EMBL/GenBank/DDBJ databases">
        <authorList>
            <person name="Mah S.A."/>
            <person name="Swanson W.J."/>
            <person name="Moy G.W."/>
            <person name="Vacquier V.D."/>
        </authorList>
    </citation>
    <scope>NUCLEOTIDE SEQUENCE [LARGE SCALE GENOMIC DNA]</scope>
    <source>
        <strain evidence="20 21">M9</strain>
    </source>
</reference>
<dbReference type="GO" id="GO:0004642">
    <property type="term" value="F:phosphoribosylformylglycinamidine synthase activity"/>
    <property type="evidence" value="ECO:0007669"/>
    <property type="project" value="UniProtKB-UniRule"/>
</dbReference>
<dbReference type="EC" id="6.3.5.3" evidence="14"/>
<evidence type="ECO:0000256" key="7">
    <source>
        <dbReference type="ARBA" id="ARBA00022741"/>
    </source>
</evidence>
<feature type="region of interest" description="Disordered" evidence="15">
    <location>
        <begin position="303"/>
        <end position="331"/>
    </location>
</feature>
<keyword evidence="4 14" id="KW-0963">Cytoplasm</keyword>
<keyword evidence="21" id="KW-1185">Reference proteome</keyword>
<dbReference type="InterPro" id="IPR036604">
    <property type="entry name" value="PurS-like_sf"/>
</dbReference>
<feature type="binding site" evidence="14">
    <location>
        <begin position="308"/>
        <end position="319"/>
    </location>
    <ligand>
        <name>ATP</name>
        <dbReference type="ChEBI" id="CHEBI:30616"/>
    </ligand>
</feature>
<evidence type="ECO:0000256" key="11">
    <source>
        <dbReference type="ARBA" id="ARBA00022962"/>
    </source>
</evidence>
<evidence type="ECO:0000256" key="13">
    <source>
        <dbReference type="ARBA" id="ARBA00057317"/>
    </source>
</evidence>
<dbReference type="SUPFAM" id="SSF109736">
    <property type="entry name" value="FGAM synthase PurL, linker domain"/>
    <property type="match status" value="1"/>
</dbReference>
<dbReference type="GO" id="GO:0005524">
    <property type="term" value="F:ATP binding"/>
    <property type="evidence" value="ECO:0007669"/>
    <property type="project" value="UniProtKB-UniRule"/>
</dbReference>
<evidence type="ECO:0000259" key="18">
    <source>
        <dbReference type="Pfam" id="PF18076"/>
    </source>
</evidence>
<keyword evidence="8 14" id="KW-0658">Purine biosynthesis</keyword>
<dbReference type="CDD" id="cd01740">
    <property type="entry name" value="GATase1_FGAR_AT"/>
    <property type="match status" value="1"/>
</dbReference>
<dbReference type="Gene3D" id="3.90.650.10">
    <property type="entry name" value="PurM-like C-terminal domain"/>
    <property type="match status" value="2"/>
</dbReference>
<keyword evidence="9 14" id="KW-0067">ATP-binding</keyword>
<dbReference type="SUPFAM" id="SSF82697">
    <property type="entry name" value="PurS-like"/>
    <property type="match status" value="1"/>
</dbReference>
<proteinExistence type="inferred from homology"/>
<dbReference type="InterPro" id="IPR041609">
    <property type="entry name" value="PurL_linker"/>
</dbReference>
<keyword evidence="11 14" id="KW-0315">Glutamine amidotransferase</keyword>
<dbReference type="RefSeq" id="WP_076756264.1">
    <property type="nucleotide sequence ID" value="NZ_CP023018.1"/>
</dbReference>
<dbReference type="Pfam" id="PF22689">
    <property type="entry name" value="FGAR-AT_PurM_N-like"/>
    <property type="match status" value="1"/>
</dbReference>
<dbReference type="STRING" id="233100.SAMN05216526_1796"/>
<feature type="binding site" evidence="14">
    <location>
        <position position="892"/>
    </location>
    <ligand>
        <name>ATP</name>
        <dbReference type="ChEBI" id="CHEBI:30616"/>
    </ligand>
</feature>
<dbReference type="EMBL" id="FTPK01000003">
    <property type="protein sequence ID" value="SIT73056.1"/>
    <property type="molecule type" value="Genomic_DNA"/>
</dbReference>
<gene>
    <name evidence="14" type="primary">purL</name>
    <name evidence="20" type="ORF">SAMN05216526_1796</name>
</gene>
<dbReference type="OrthoDB" id="9804441at2"/>
<feature type="binding site" evidence="14">
    <location>
        <position position="723"/>
    </location>
    <ligand>
        <name>Mg(2+)</name>
        <dbReference type="ChEBI" id="CHEBI:18420"/>
    </ligand>
</feature>
<dbReference type="FunFam" id="3.40.50.880:FF:000008">
    <property type="entry name" value="Phosphoribosylformylglycinamidine synthase"/>
    <property type="match status" value="1"/>
</dbReference>
<dbReference type="Gene3D" id="1.10.8.750">
    <property type="entry name" value="Phosphoribosylformylglycinamidine synthase, linker domain"/>
    <property type="match status" value="1"/>
</dbReference>
<dbReference type="CDD" id="cd02203">
    <property type="entry name" value="PurL_repeat1"/>
    <property type="match status" value="1"/>
</dbReference>
<feature type="binding site" evidence="14">
    <location>
        <position position="679"/>
    </location>
    <ligand>
        <name>ATP</name>
        <dbReference type="ChEBI" id="CHEBI:30616"/>
    </ligand>
</feature>
<evidence type="ECO:0000256" key="2">
    <source>
        <dbReference type="ARBA" id="ARBA00004920"/>
    </source>
</evidence>
<dbReference type="SMART" id="SM01211">
    <property type="entry name" value="GATase_5"/>
    <property type="match status" value="1"/>
</dbReference>
<evidence type="ECO:0000256" key="10">
    <source>
        <dbReference type="ARBA" id="ARBA00022842"/>
    </source>
</evidence>
<feature type="active site" evidence="14">
    <location>
        <position position="1265"/>
    </location>
</feature>
<dbReference type="PANTHER" id="PTHR10099">
    <property type="entry name" value="PHOSPHORIBOSYLFORMYLGLYCINAMIDINE SYNTHASE"/>
    <property type="match status" value="1"/>
</dbReference>
<dbReference type="InterPro" id="IPR029062">
    <property type="entry name" value="Class_I_gatase-like"/>
</dbReference>
<sequence>MLRLSGAAALSEFRLQRLAKSLKGVVPHLERVDATQRFFVQTRHVPTEAEQKQIQALLEAMPLPTDAETGETQILVVPRIGTVSPWSTKATDIARHCGLGGVVERIEQGIAYALKTESPLSAQEREAILSLLHDRMTQTVLTQSADAEGLFAHHEAAPVRRIPLGDDPEAALRAINAELGLALAEDEITYLAEAYQTLKRDPTDVELMMFAQANSEHCRHKIFNADWVIDGQTRDYSLFAMIRHTHEISPEGVLSAYKDNASVIAGHTGYRLMPDPLTGEYQPQKLDLPILMKVETHNHPTAISPFPGAATGSGGEIRDEGATGRGSKPKAGLTGFSVSNLRIPGFEQPWETDFGKPGRIESALHIMLDGPIGAAAFNNEFGRPALAGYFRTLELQAPGPHGLELKGYHKPIMIAGGVGSLRAEHIAKNDLPEGTPVVVLGGPAMLIGLGGGAASSMASGESAERLDFASVQRGNPEMQRRCQEVIDRCTALGENNPILSIHDVGAGGLSNAVPEILNDAGRGGSIELRTIPSDEPGLSPMELWCNEAQERYVLAIDAARLDSFTALCERERAPFAVIGTATADRQLLVGDAQFGNNPVDLPMEVLLGKPPKMLRDVRHLTFTKPELDTTDLSLKEAVKRVLQLPSVASKSFLITIGDRSVTGLVARDQMVGPWQVPVADVAVTATDFEGDTGEAMAMGERSPIALVHAPASGRMAIGEAMTNIAAAAIENLSDIKLSANWMAATGHPGEDAALFATVEAVGRELCPRLGLCIPVGKDSLSMRTVWESPEGSEGEQVMTSPLSLIISAFAPVSDVRQTLTPQLRTDCGDSDLIFIDLGKGKQRLAGSALAQVLSQVGHHAPDLDDPDMLMRFFAAIQALRQEGFLLAYHDRSDGGLLTTLSEMAFAGRCGMRVQLDTLGDDPLAALFNEELGAVIQVAHNHTDEVLSMLAGWELSHHSHVLGSVTAAQDLAFYLDNSLLLSASRGELESLWAETSYRMQALRDDPDCAREAFEAIRRADDPGLNVQLSFEMNEDIAAPMIASGRRPRVAILREQGVNGQIEMAAAFHRAGFAPVDVHMTDLLEGRVDLKDFQGLAACGGFSYGDVLGAGSGWARSILFNAQLSDAFAAFFARQDSFALGVCNGCQMLSQLKSMIPGAEHWPRFMRNRSEQFEARLSMVEVLDSPSILLSGMAGSRMPIAVAHGEGRAVFADADQELAQQEQILALRYVDNHGTPATRYPENPNGSPEGITGLTTRDGRVTIMMPHPERVFRALQHSWHPDEWGEDGPWMRLFRNARVWLQ</sequence>
<evidence type="ECO:0000259" key="16">
    <source>
        <dbReference type="Pfam" id="PF02769"/>
    </source>
</evidence>
<evidence type="ECO:0000256" key="4">
    <source>
        <dbReference type="ARBA" id="ARBA00022490"/>
    </source>
</evidence>
<dbReference type="FunFam" id="1.10.8.750:FF:000002">
    <property type="entry name" value="Phosphoribosylformylglycinamidine synthase"/>
    <property type="match status" value="1"/>
</dbReference>
<dbReference type="CDD" id="cd02204">
    <property type="entry name" value="PurL_repeat2"/>
    <property type="match status" value="1"/>
</dbReference>
<comment type="subunit">
    <text evidence="14">Monomer.</text>
</comment>
<dbReference type="Pfam" id="PF18072">
    <property type="entry name" value="FGAR-AT_linker"/>
    <property type="match status" value="1"/>
</dbReference>
<dbReference type="Gene3D" id="3.30.1330.10">
    <property type="entry name" value="PurM-like, N-terminal domain"/>
    <property type="match status" value="2"/>
</dbReference>
<dbReference type="InterPro" id="IPR036921">
    <property type="entry name" value="PurM-like_N_sf"/>
</dbReference>
<feature type="active site" description="Nucleophile" evidence="14">
    <location>
        <position position="1141"/>
    </location>
</feature>
<dbReference type="Pfam" id="PF13507">
    <property type="entry name" value="GATase_5"/>
    <property type="match status" value="1"/>
</dbReference>
<evidence type="ECO:0000259" key="17">
    <source>
        <dbReference type="Pfam" id="PF18072"/>
    </source>
</evidence>
<dbReference type="InterPro" id="IPR040707">
    <property type="entry name" value="FGAR-AT_N"/>
</dbReference>
<feature type="domain" description="PurM-like C-terminal" evidence="16">
    <location>
        <begin position="844"/>
        <end position="973"/>
    </location>
</feature>
<dbReference type="SUPFAM" id="SSF56042">
    <property type="entry name" value="PurM C-terminal domain-like"/>
    <property type="match status" value="2"/>
</dbReference>
<dbReference type="InterPro" id="IPR036676">
    <property type="entry name" value="PurM-like_C_sf"/>
</dbReference>
<keyword evidence="7 14" id="KW-0547">Nucleotide-binding</keyword>
<feature type="domain" description="Phosphoribosylformylglycinamidine synthase N-terminal" evidence="18">
    <location>
        <begin position="38"/>
        <end position="151"/>
    </location>
</feature>
<evidence type="ECO:0000313" key="21">
    <source>
        <dbReference type="Proteomes" id="UP000223759"/>
    </source>
</evidence>
<dbReference type="InterPro" id="IPR055181">
    <property type="entry name" value="FGAR-AT_PurM_N-like"/>
</dbReference>
<dbReference type="UniPathway" id="UPA00074">
    <property type="reaction ID" value="UER00128"/>
</dbReference>
<comment type="catalytic activity">
    <reaction evidence="12 14">
        <text>N(2)-formyl-N(1)-(5-phospho-beta-D-ribosyl)glycinamide + L-glutamine + ATP + H2O = 2-formamido-N(1)-(5-O-phospho-beta-D-ribosyl)acetamidine + L-glutamate + ADP + phosphate + H(+)</text>
        <dbReference type="Rhea" id="RHEA:17129"/>
        <dbReference type="ChEBI" id="CHEBI:15377"/>
        <dbReference type="ChEBI" id="CHEBI:15378"/>
        <dbReference type="ChEBI" id="CHEBI:29985"/>
        <dbReference type="ChEBI" id="CHEBI:30616"/>
        <dbReference type="ChEBI" id="CHEBI:43474"/>
        <dbReference type="ChEBI" id="CHEBI:58359"/>
        <dbReference type="ChEBI" id="CHEBI:147286"/>
        <dbReference type="ChEBI" id="CHEBI:147287"/>
        <dbReference type="ChEBI" id="CHEBI:456216"/>
        <dbReference type="EC" id="6.3.5.3"/>
    </reaction>
</comment>
<keyword evidence="10 14" id="KW-0460">Magnesium</keyword>
<protein>
    <recommendedName>
        <fullName evidence="14">Phosphoribosylformylglycinamidine synthase</fullName>
        <shortName evidence="14">FGAM synthase</shortName>
        <shortName evidence="14">FGAMS</shortName>
        <ecNumber evidence="14">6.3.5.3</ecNumber>
    </recommendedName>
    <alternativeName>
        <fullName evidence="14">Formylglycinamide ribonucleotide amidotransferase</fullName>
        <shortName evidence="14">FGAR amidotransferase</shortName>
        <shortName evidence="14">FGAR-AT</shortName>
    </alternativeName>
</protein>
<organism evidence="20 21">
    <name type="scientific">Ectothiorhodosinus mongolicus</name>
    <dbReference type="NCBI Taxonomy" id="233100"/>
    <lineage>
        <taxon>Bacteria</taxon>
        <taxon>Pseudomonadati</taxon>
        <taxon>Pseudomonadota</taxon>
        <taxon>Gammaproteobacteria</taxon>
        <taxon>Chromatiales</taxon>
        <taxon>Ectothiorhodospiraceae</taxon>
        <taxon>Ectothiorhodosinus</taxon>
    </lineage>
</organism>
<dbReference type="FunFam" id="3.90.650.10:FF:000002">
    <property type="entry name" value="Phosphoribosylformylglycinamidine synthase"/>
    <property type="match status" value="1"/>
</dbReference>
<dbReference type="PROSITE" id="PS51273">
    <property type="entry name" value="GATASE_TYPE_1"/>
    <property type="match status" value="1"/>
</dbReference>
<evidence type="ECO:0000256" key="6">
    <source>
        <dbReference type="ARBA" id="ARBA00022723"/>
    </source>
</evidence>
<comment type="pathway">
    <text evidence="2 14">Purine metabolism; IMP biosynthesis via de novo pathway; 5-amino-1-(5-phospho-D-ribosyl)imidazole from N(2)-formyl-N(1)-(5-phospho-D-ribosyl)glycinamide: step 1/2.</text>
</comment>
<evidence type="ECO:0000256" key="14">
    <source>
        <dbReference type="HAMAP-Rule" id="MF_00419"/>
    </source>
</evidence>
<evidence type="ECO:0000256" key="1">
    <source>
        <dbReference type="ARBA" id="ARBA00004496"/>
    </source>
</evidence>
<dbReference type="InterPro" id="IPR010918">
    <property type="entry name" value="PurM-like_C_dom"/>
</dbReference>
<keyword evidence="6 14" id="KW-0479">Metal-binding</keyword>
<dbReference type="Pfam" id="PF18076">
    <property type="entry name" value="FGAR-AT_N"/>
    <property type="match status" value="1"/>
</dbReference>
<comment type="subcellular location">
    <subcellularLocation>
        <location evidence="1 14">Cytoplasm</location>
    </subcellularLocation>
</comment>
<dbReference type="PANTHER" id="PTHR10099:SF1">
    <property type="entry name" value="PHOSPHORIBOSYLFORMYLGLYCINAMIDINE SYNTHASE"/>
    <property type="match status" value="1"/>
</dbReference>
<dbReference type="Pfam" id="PF02769">
    <property type="entry name" value="AIRS_C"/>
    <property type="match status" value="2"/>
</dbReference>
<dbReference type="SUPFAM" id="SSF55326">
    <property type="entry name" value="PurM N-terminal domain-like"/>
    <property type="match status" value="2"/>
</dbReference>
<dbReference type="GO" id="GO:0046872">
    <property type="term" value="F:metal ion binding"/>
    <property type="evidence" value="ECO:0007669"/>
    <property type="project" value="UniProtKB-KW"/>
</dbReference>
<evidence type="ECO:0000256" key="8">
    <source>
        <dbReference type="ARBA" id="ARBA00022755"/>
    </source>
</evidence>
<evidence type="ECO:0000256" key="3">
    <source>
        <dbReference type="ARBA" id="ARBA00008608"/>
    </source>
</evidence>
<dbReference type="SUPFAM" id="SSF52317">
    <property type="entry name" value="Class I glutamine amidotransferase-like"/>
    <property type="match status" value="1"/>
</dbReference>
<feature type="domain" description="Phosphoribosylformylglycinamidine synthase linker" evidence="17">
    <location>
        <begin position="172"/>
        <end position="221"/>
    </location>
</feature>
<comment type="function">
    <text evidence="13 14">Phosphoribosylformylglycinamidine synthase involved in the purines biosynthetic pathway. Catalyzes the ATP-dependent conversion of formylglycinamide ribonucleotide (FGAR) and glutamine to yield formylglycinamidine ribonucleotide (FGAM) and glutamate.</text>
</comment>